<evidence type="ECO:0000313" key="3">
    <source>
        <dbReference type="Proteomes" id="UP000316080"/>
    </source>
</evidence>
<sequence length="146" mass="17298">MEENEERLTKLFWEIEIKKINESLPKFRKPISLLLNEEDPHYITINNEKISFDKKEIEEFSSFASKDELNSISLPIVIIKEWESKKGVYKILGNELEIKLVNRILERPEDANYIYLPEILELLKKFPSLFVLGYKFSSDHSQGDYN</sequence>
<dbReference type="Pfam" id="PF01886">
    <property type="entry name" value="DUF61"/>
    <property type="match status" value="1"/>
</dbReference>
<proteinExistence type="predicted"/>
<dbReference type="EMBL" id="QNVI01000026">
    <property type="protein sequence ID" value="TDA39454.1"/>
    <property type="molecule type" value="Genomic_DNA"/>
</dbReference>
<accession>A0A520KFD0</accession>
<dbReference type="Proteomes" id="UP000317265">
    <property type="component" value="Unassembled WGS sequence"/>
</dbReference>
<gene>
    <name evidence="2" type="ORF">DSO09_02230</name>
    <name evidence="1" type="ORF">EF809_03540</name>
</gene>
<evidence type="ECO:0000313" key="4">
    <source>
        <dbReference type="Proteomes" id="UP000317265"/>
    </source>
</evidence>
<reference evidence="1 3" key="2">
    <citation type="journal article" date="2019" name="Nat. Microbiol.">
        <title>Wide diversity of methane and short-chain alkane metabolisms in uncultured archaea.</title>
        <authorList>
            <person name="Borrel G."/>
            <person name="Adam P.S."/>
            <person name="McKay L.J."/>
            <person name="Chen L.X."/>
            <person name="Sierra-Garcia I.N."/>
            <person name="Sieber C.M."/>
            <person name="Letourneur Q."/>
            <person name="Ghozlane A."/>
            <person name="Andersen G.L."/>
            <person name="Li W.J."/>
            <person name="Hallam S.J."/>
            <person name="Muyzer G."/>
            <person name="de Oliveira V.M."/>
            <person name="Inskeep W.P."/>
            <person name="Banfield J.F."/>
            <person name="Gribaldo S."/>
        </authorList>
    </citation>
    <scope>NUCLEOTIDE SEQUENCE [LARGE SCALE GENOMIC DNA]</scope>
    <source>
        <strain evidence="1">Verst-YHS</strain>
    </source>
</reference>
<dbReference type="AlphaFoldDB" id="A0A520KFD0"/>
<comment type="caution">
    <text evidence="1">The sequence shown here is derived from an EMBL/GenBank/DDBJ whole genome shotgun (WGS) entry which is preliminary data.</text>
</comment>
<dbReference type="InterPro" id="IPR002746">
    <property type="entry name" value="UPF0216"/>
</dbReference>
<evidence type="ECO:0000313" key="2">
    <source>
        <dbReference type="EMBL" id="TDA39454.1"/>
    </source>
</evidence>
<dbReference type="Proteomes" id="UP000316080">
    <property type="component" value="Unassembled WGS sequence"/>
</dbReference>
<reference evidence="2 4" key="1">
    <citation type="journal article" date="2019" name="Nat. Microbiol.">
        <title>Expanding anaerobic alkane metabolism in the domain of Archaea.</title>
        <authorList>
            <person name="Wang Y."/>
            <person name="Wegener G."/>
            <person name="Hou J."/>
            <person name="Wang F."/>
            <person name="Xiao X."/>
        </authorList>
    </citation>
    <scope>NUCLEOTIDE SEQUENCE [LARGE SCALE GENOMIC DNA]</scope>
    <source>
        <strain evidence="2">WYZ-LMO11</strain>
    </source>
</reference>
<protein>
    <submittedName>
        <fullName evidence="1">DUF61 family protein</fullName>
    </submittedName>
</protein>
<name>A0A520KFD0_9CREN</name>
<dbReference type="EMBL" id="RXIH01000030">
    <property type="protein sequence ID" value="RZN56090.1"/>
    <property type="molecule type" value="Genomic_DNA"/>
</dbReference>
<organism evidence="1 3">
    <name type="scientific">Thermoproteota archaeon</name>
    <dbReference type="NCBI Taxonomy" id="2056631"/>
    <lineage>
        <taxon>Archaea</taxon>
        <taxon>Thermoproteota</taxon>
    </lineage>
</organism>
<evidence type="ECO:0000313" key="1">
    <source>
        <dbReference type="EMBL" id="RZN56090.1"/>
    </source>
</evidence>